<organism evidence="2 3">
    <name type="scientific">Aphidius gifuensis</name>
    <name type="common">Parasitoid wasp</name>
    <dbReference type="NCBI Taxonomy" id="684658"/>
    <lineage>
        <taxon>Eukaryota</taxon>
        <taxon>Metazoa</taxon>
        <taxon>Ecdysozoa</taxon>
        <taxon>Arthropoda</taxon>
        <taxon>Hexapoda</taxon>
        <taxon>Insecta</taxon>
        <taxon>Pterygota</taxon>
        <taxon>Neoptera</taxon>
        <taxon>Endopterygota</taxon>
        <taxon>Hymenoptera</taxon>
        <taxon>Apocrita</taxon>
        <taxon>Ichneumonoidea</taxon>
        <taxon>Braconidae</taxon>
        <taxon>Aphidiinae</taxon>
        <taxon>Aphidius</taxon>
    </lineage>
</organism>
<sequence length="88" mass="9678">MSINIARSKVLLSHQKSFDKIFTLLLSSKCTKRPEPCAKSSNPCSKKKKTKDPCSVDNDDDEKSKPKVDDTSTSNKCNKGCGNSKPQT</sequence>
<evidence type="ECO:0000313" key="2">
    <source>
        <dbReference type="EMBL" id="KAF7997109.1"/>
    </source>
</evidence>
<name>A0A835CUK3_APHGI</name>
<keyword evidence="3" id="KW-1185">Reference proteome</keyword>
<feature type="region of interest" description="Disordered" evidence="1">
    <location>
        <begin position="32"/>
        <end position="88"/>
    </location>
</feature>
<protein>
    <submittedName>
        <fullName evidence="2">Uncharacterized protein</fullName>
    </submittedName>
</protein>
<evidence type="ECO:0000313" key="3">
    <source>
        <dbReference type="Proteomes" id="UP000639338"/>
    </source>
</evidence>
<proteinExistence type="predicted"/>
<reference evidence="2 3" key="1">
    <citation type="submission" date="2020-08" db="EMBL/GenBank/DDBJ databases">
        <title>Aphidius gifuensis genome sequencing and assembly.</title>
        <authorList>
            <person name="Du Z."/>
        </authorList>
    </citation>
    <scope>NUCLEOTIDE SEQUENCE [LARGE SCALE GENOMIC DNA]</scope>
    <source>
        <strain evidence="2">YNYX2018</strain>
        <tissue evidence="2">Adults</tissue>
    </source>
</reference>
<accession>A0A835CUK3</accession>
<evidence type="ECO:0000256" key="1">
    <source>
        <dbReference type="SAM" id="MobiDB-lite"/>
    </source>
</evidence>
<dbReference type="EMBL" id="JACMRX010000001">
    <property type="protein sequence ID" value="KAF7997109.1"/>
    <property type="molecule type" value="Genomic_DNA"/>
</dbReference>
<comment type="caution">
    <text evidence="2">The sequence shown here is derived from an EMBL/GenBank/DDBJ whole genome shotgun (WGS) entry which is preliminary data.</text>
</comment>
<dbReference type="Proteomes" id="UP000639338">
    <property type="component" value="Unassembled WGS sequence"/>
</dbReference>
<dbReference type="AlphaFoldDB" id="A0A835CUK3"/>
<gene>
    <name evidence="2" type="ORF">HCN44_005386</name>
</gene>